<reference evidence="13" key="1">
    <citation type="journal article" date="2023" name="Commun. Biol.">
        <title>Genome analysis of Parmales, the sister group of diatoms, reveals the evolutionary specialization of diatoms from phago-mixotrophs to photoautotrophs.</title>
        <authorList>
            <person name="Ban H."/>
            <person name="Sato S."/>
            <person name="Yoshikawa S."/>
            <person name="Yamada K."/>
            <person name="Nakamura Y."/>
            <person name="Ichinomiya M."/>
            <person name="Sato N."/>
            <person name="Blanc-Mathieu R."/>
            <person name="Endo H."/>
            <person name="Kuwata A."/>
            <person name="Ogata H."/>
        </authorList>
    </citation>
    <scope>NUCLEOTIDE SEQUENCE [LARGE SCALE GENOMIC DNA]</scope>
</reference>
<evidence type="ECO:0000256" key="2">
    <source>
        <dbReference type="ARBA" id="ARBA00004496"/>
    </source>
</evidence>
<feature type="domain" description="BART" evidence="11">
    <location>
        <begin position="14"/>
        <end position="119"/>
    </location>
</feature>
<dbReference type="EMBL" id="BRYA01000170">
    <property type="protein sequence ID" value="GMI42362.1"/>
    <property type="molecule type" value="Genomic_DNA"/>
</dbReference>
<comment type="caution">
    <text evidence="12">The sequence shown here is derived from an EMBL/GenBank/DDBJ whole genome shotgun (WGS) entry which is preliminary data.</text>
</comment>
<evidence type="ECO:0000256" key="1">
    <source>
        <dbReference type="ARBA" id="ARBA00004138"/>
    </source>
</evidence>
<comment type="similarity">
    <text evidence="3">Belongs to the CFAP36 family.</text>
</comment>
<proteinExistence type="inferred from homology"/>
<dbReference type="OrthoDB" id="272687at2759"/>
<dbReference type="Pfam" id="PF11527">
    <property type="entry name" value="ARL2_Bind_BART"/>
    <property type="match status" value="1"/>
</dbReference>
<keyword evidence="7" id="KW-0969">Cilium</keyword>
<feature type="region of interest" description="Disordered" evidence="10">
    <location>
        <begin position="134"/>
        <end position="204"/>
    </location>
</feature>
<dbReference type="GO" id="GO:0005930">
    <property type="term" value="C:axoneme"/>
    <property type="evidence" value="ECO:0007669"/>
    <property type="project" value="TreeGrafter"/>
</dbReference>
<evidence type="ECO:0000259" key="11">
    <source>
        <dbReference type="Pfam" id="PF11527"/>
    </source>
</evidence>
<protein>
    <recommendedName>
        <fullName evidence="4">Cilia- and flagella-associated protein 36</fullName>
    </recommendedName>
    <alternativeName>
        <fullName evidence="9">Coiled-coil domain-containing protein 104</fullName>
    </alternativeName>
</protein>
<gene>
    <name evidence="12" type="ORF">TrCOL_g8864</name>
</gene>
<keyword evidence="6" id="KW-0175">Coiled coil</keyword>
<evidence type="ECO:0000313" key="13">
    <source>
        <dbReference type="Proteomes" id="UP001165065"/>
    </source>
</evidence>
<evidence type="ECO:0000256" key="9">
    <source>
        <dbReference type="ARBA" id="ARBA00031593"/>
    </source>
</evidence>
<dbReference type="InterPro" id="IPR042541">
    <property type="entry name" value="BART_sf"/>
</dbReference>
<feature type="compositionally biased region" description="Basic and acidic residues" evidence="10">
    <location>
        <begin position="192"/>
        <end position="204"/>
    </location>
</feature>
<evidence type="ECO:0000256" key="10">
    <source>
        <dbReference type="SAM" id="MobiDB-lite"/>
    </source>
</evidence>
<evidence type="ECO:0000256" key="7">
    <source>
        <dbReference type="ARBA" id="ARBA00023069"/>
    </source>
</evidence>
<evidence type="ECO:0000256" key="8">
    <source>
        <dbReference type="ARBA" id="ARBA00023273"/>
    </source>
</evidence>
<name>A0A9W7GBM8_9STRA</name>
<evidence type="ECO:0000256" key="6">
    <source>
        <dbReference type="ARBA" id="ARBA00023054"/>
    </source>
</evidence>
<evidence type="ECO:0000256" key="3">
    <source>
        <dbReference type="ARBA" id="ARBA00007460"/>
    </source>
</evidence>
<dbReference type="InterPro" id="IPR023379">
    <property type="entry name" value="BART_dom"/>
</dbReference>
<sequence length="204" mass="23797">MSSEEPLEDCTYGDPLVEKLVSFIAEEKFQRQFELFFLQHCRKFEQGEEHSLEYTKIYQEFEIMFQSRLQEFCEREKVTKTEFYKRCKATQTTDIKASHYLNIMLSSVDYPQFVDLMRVMRKLHGDRLDRQDRNAEGVAQLDGMLAGAKKKKKGSNKRDSKAGDDEKEEDADFKASPSSRAEGKEVDDDDEPSCRERAESKDAK</sequence>
<dbReference type="Proteomes" id="UP001165065">
    <property type="component" value="Unassembled WGS sequence"/>
</dbReference>
<evidence type="ECO:0000256" key="4">
    <source>
        <dbReference type="ARBA" id="ARBA00021815"/>
    </source>
</evidence>
<evidence type="ECO:0000256" key="5">
    <source>
        <dbReference type="ARBA" id="ARBA00022490"/>
    </source>
</evidence>
<keyword evidence="8" id="KW-0966">Cell projection</keyword>
<keyword evidence="5" id="KW-0963">Cytoplasm</keyword>
<accession>A0A9W7GBM8</accession>
<dbReference type="Gene3D" id="1.20.1520.10">
    <property type="entry name" value="ADP-ribosylation factor-like 2-binding protein, domain"/>
    <property type="match status" value="1"/>
</dbReference>
<dbReference type="PANTHER" id="PTHR21532:SF0">
    <property type="entry name" value="CILIA- AND FLAGELLA-ASSOCIATED PROTEIN 36"/>
    <property type="match status" value="1"/>
</dbReference>
<dbReference type="InterPro" id="IPR038888">
    <property type="entry name" value="CFAP36"/>
</dbReference>
<dbReference type="PANTHER" id="PTHR21532">
    <property type="entry name" value="PHOSPHODIESTERASE HL"/>
    <property type="match status" value="1"/>
</dbReference>
<dbReference type="GO" id="GO:0097546">
    <property type="term" value="C:ciliary base"/>
    <property type="evidence" value="ECO:0007669"/>
    <property type="project" value="TreeGrafter"/>
</dbReference>
<evidence type="ECO:0000313" key="12">
    <source>
        <dbReference type="EMBL" id="GMI42362.1"/>
    </source>
</evidence>
<comment type="subcellular location">
    <subcellularLocation>
        <location evidence="1">Cell projection</location>
        <location evidence="1">Cilium</location>
    </subcellularLocation>
    <subcellularLocation>
        <location evidence="2">Cytoplasm</location>
    </subcellularLocation>
</comment>
<organism evidence="12 13">
    <name type="scientific">Triparma columacea</name>
    <dbReference type="NCBI Taxonomy" id="722753"/>
    <lineage>
        <taxon>Eukaryota</taxon>
        <taxon>Sar</taxon>
        <taxon>Stramenopiles</taxon>
        <taxon>Ochrophyta</taxon>
        <taxon>Bolidophyceae</taxon>
        <taxon>Parmales</taxon>
        <taxon>Triparmaceae</taxon>
        <taxon>Triparma</taxon>
    </lineage>
</organism>
<keyword evidence="13" id="KW-1185">Reference proteome</keyword>
<dbReference type="AlphaFoldDB" id="A0A9W7GBM8"/>